<accession>A0A1M6H882</accession>
<dbReference type="EC" id="2.7.13.3" evidence="2"/>
<dbReference type="SUPFAM" id="SSF55781">
    <property type="entry name" value="GAF domain-like"/>
    <property type="match status" value="1"/>
</dbReference>
<keyword evidence="3" id="KW-0597">Phosphoprotein</keyword>
<comment type="catalytic activity">
    <reaction evidence="1">
        <text>ATP + protein L-histidine = ADP + protein N-phospho-L-histidine.</text>
        <dbReference type="EC" id="2.7.13.3"/>
    </reaction>
</comment>
<dbReference type="InterPro" id="IPR004358">
    <property type="entry name" value="Sig_transdc_His_kin-like_C"/>
</dbReference>
<evidence type="ECO:0000313" key="6">
    <source>
        <dbReference type="Proteomes" id="UP000184040"/>
    </source>
</evidence>
<dbReference type="Pfam" id="PF02518">
    <property type="entry name" value="HATPase_c"/>
    <property type="match status" value="1"/>
</dbReference>
<dbReference type="RefSeq" id="WP_073128621.1">
    <property type="nucleotide sequence ID" value="NZ_FQZA01000005.1"/>
</dbReference>
<dbReference type="SMART" id="SM00388">
    <property type="entry name" value="HisKA"/>
    <property type="match status" value="1"/>
</dbReference>
<dbReference type="PANTHER" id="PTHR43547">
    <property type="entry name" value="TWO-COMPONENT HISTIDINE KINASE"/>
    <property type="match status" value="1"/>
</dbReference>
<evidence type="ECO:0000256" key="2">
    <source>
        <dbReference type="ARBA" id="ARBA00012438"/>
    </source>
</evidence>
<dbReference type="InterPro" id="IPR003018">
    <property type="entry name" value="GAF"/>
</dbReference>
<dbReference type="PRINTS" id="PR00344">
    <property type="entry name" value="BCTRLSENSOR"/>
</dbReference>
<dbReference type="CDD" id="cd00075">
    <property type="entry name" value="HATPase"/>
    <property type="match status" value="1"/>
</dbReference>
<protein>
    <recommendedName>
        <fullName evidence="2">histidine kinase</fullName>
        <ecNumber evidence="2">2.7.13.3</ecNumber>
    </recommendedName>
</protein>
<dbReference type="Pfam" id="PF13185">
    <property type="entry name" value="GAF_2"/>
    <property type="match status" value="1"/>
</dbReference>
<dbReference type="AlphaFoldDB" id="A0A1M6H882"/>
<dbReference type="Proteomes" id="UP000184040">
    <property type="component" value="Unassembled WGS sequence"/>
</dbReference>
<dbReference type="InterPro" id="IPR036097">
    <property type="entry name" value="HisK_dim/P_sf"/>
</dbReference>
<dbReference type="PANTHER" id="PTHR43547:SF2">
    <property type="entry name" value="HYBRID SIGNAL TRANSDUCTION HISTIDINE KINASE C"/>
    <property type="match status" value="1"/>
</dbReference>
<dbReference type="SMART" id="SM00065">
    <property type="entry name" value="GAF"/>
    <property type="match status" value="1"/>
</dbReference>
<evidence type="ECO:0000256" key="3">
    <source>
        <dbReference type="ARBA" id="ARBA00022553"/>
    </source>
</evidence>
<proteinExistence type="predicted"/>
<dbReference type="Gene3D" id="1.10.287.130">
    <property type="match status" value="1"/>
</dbReference>
<dbReference type="PROSITE" id="PS50109">
    <property type="entry name" value="HIS_KIN"/>
    <property type="match status" value="1"/>
</dbReference>
<evidence type="ECO:0000256" key="1">
    <source>
        <dbReference type="ARBA" id="ARBA00000085"/>
    </source>
</evidence>
<dbReference type="InterPro" id="IPR005467">
    <property type="entry name" value="His_kinase_dom"/>
</dbReference>
<dbReference type="InterPro" id="IPR036890">
    <property type="entry name" value="HATPase_C_sf"/>
</dbReference>
<dbReference type="Gene3D" id="3.30.565.10">
    <property type="entry name" value="Histidine kinase-like ATPase, C-terminal domain"/>
    <property type="match status" value="1"/>
</dbReference>
<dbReference type="SUPFAM" id="SSF55874">
    <property type="entry name" value="ATPase domain of HSP90 chaperone/DNA topoisomerase II/histidine kinase"/>
    <property type="match status" value="1"/>
</dbReference>
<dbReference type="SMART" id="SM00387">
    <property type="entry name" value="HATPase_c"/>
    <property type="match status" value="1"/>
</dbReference>
<dbReference type="InterPro" id="IPR003594">
    <property type="entry name" value="HATPase_dom"/>
</dbReference>
<organism evidence="5 6">
    <name type="scientific">Palleronia salina</name>
    <dbReference type="NCBI Taxonomy" id="313368"/>
    <lineage>
        <taxon>Bacteria</taxon>
        <taxon>Pseudomonadati</taxon>
        <taxon>Pseudomonadota</taxon>
        <taxon>Alphaproteobacteria</taxon>
        <taxon>Rhodobacterales</taxon>
        <taxon>Roseobacteraceae</taxon>
        <taxon>Palleronia</taxon>
    </lineage>
</organism>
<reference evidence="5 6" key="1">
    <citation type="submission" date="2016-11" db="EMBL/GenBank/DDBJ databases">
        <authorList>
            <person name="Jaros S."/>
            <person name="Januszkiewicz K."/>
            <person name="Wedrychowicz H."/>
        </authorList>
    </citation>
    <scope>NUCLEOTIDE SEQUENCE [LARGE SCALE GENOMIC DNA]</scope>
    <source>
        <strain evidence="5 6">DSM 26892</strain>
    </source>
</reference>
<keyword evidence="5" id="KW-0418">Kinase</keyword>
<gene>
    <name evidence="5" type="ORF">SAMN04488012_105249</name>
</gene>
<feature type="domain" description="Histidine kinase" evidence="4">
    <location>
        <begin position="198"/>
        <end position="409"/>
    </location>
</feature>
<name>A0A1M6H882_9RHOB</name>
<dbReference type="EMBL" id="FQZA01000005">
    <property type="protein sequence ID" value="SHJ18339.1"/>
    <property type="molecule type" value="Genomic_DNA"/>
</dbReference>
<dbReference type="Gene3D" id="3.30.450.40">
    <property type="match status" value="1"/>
</dbReference>
<sequence>MNARSSRTATQDHATFVAGTHDFQTDIERLASSEMVGTLLETVMLATNMRFAGVARVTADRWVACRTVDEVNFGIAAGDEIAIESTFCQTVRDSSEMVIFNNAETDAIYRGHPIATQFGIVSYASVPIYRSDGSFFGTLCAIDTEPKAVNNPRSVAMLEMFAGLIGRSLETEERLEAQELLVEHERKLLQVQEEFVAILGHDLRNPVAALLSGVRQLGKEPMSDRGREYLGLMRASLHRMNELIENLMLHAKSRLGGGISVSAIPDARLAETLEQVVEEIRVASPDREIVLDLNFPQAINCDPARLGQAVSNLISNAITHGCSDTPIRITGDCYAKALTIEVTNEGETIPQSIQSILFQPFRRGSEIGSTGLGLGLHIASSIARAHNGQLSATSETGTTTFRLEIPQLAVRAPELPQLSGPG</sequence>
<dbReference type="GO" id="GO:0000155">
    <property type="term" value="F:phosphorelay sensor kinase activity"/>
    <property type="evidence" value="ECO:0007669"/>
    <property type="project" value="InterPro"/>
</dbReference>
<dbReference type="InterPro" id="IPR029016">
    <property type="entry name" value="GAF-like_dom_sf"/>
</dbReference>
<dbReference type="Pfam" id="PF00512">
    <property type="entry name" value="HisKA"/>
    <property type="match status" value="1"/>
</dbReference>
<dbReference type="InterPro" id="IPR003661">
    <property type="entry name" value="HisK_dim/P_dom"/>
</dbReference>
<keyword evidence="6" id="KW-1185">Reference proteome</keyword>
<dbReference type="STRING" id="313368.SAMN04488012_105249"/>
<dbReference type="SUPFAM" id="SSF47384">
    <property type="entry name" value="Homodimeric domain of signal transducing histidine kinase"/>
    <property type="match status" value="1"/>
</dbReference>
<evidence type="ECO:0000313" key="5">
    <source>
        <dbReference type="EMBL" id="SHJ18339.1"/>
    </source>
</evidence>
<keyword evidence="5" id="KW-0808">Transferase</keyword>
<dbReference type="CDD" id="cd00082">
    <property type="entry name" value="HisKA"/>
    <property type="match status" value="1"/>
</dbReference>
<evidence type="ECO:0000259" key="4">
    <source>
        <dbReference type="PROSITE" id="PS50109"/>
    </source>
</evidence>